<keyword evidence="14" id="KW-0325">Glycoprotein</keyword>
<dbReference type="InterPro" id="IPR045175">
    <property type="entry name" value="M28_fam"/>
</dbReference>
<keyword evidence="13 16" id="KW-0472">Membrane</keyword>
<feature type="transmembrane region" description="Helical" evidence="16">
    <location>
        <begin position="46"/>
        <end position="69"/>
    </location>
</feature>
<evidence type="ECO:0000256" key="14">
    <source>
        <dbReference type="ARBA" id="ARBA00023180"/>
    </source>
</evidence>
<keyword evidence="10 15" id="KW-0862">Zinc</keyword>
<dbReference type="OrthoDB" id="76293at2759"/>
<feature type="transmembrane region" description="Helical" evidence="16">
    <location>
        <begin position="625"/>
        <end position="646"/>
    </location>
</feature>
<gene>
    <name evidence="18" type="ORF">BB559_002678</name>
</gene>
<comment type="cofactor">
    <cofactor evidence="1">
        <name>Zn(2+)</name>
        <dbReference type="ChEBI" id="CHEBI:29105"/>
    </cofactor>
</comment>
<dbReference type="SUPFAM" id="SSF53187">
    <property type="entry name" value="Zn-dependent exopeptidases"/>
    <property type="match status" value="1"/>
</dbReference>
<keyword evidence="8 15" id="KW-0479">Metal-binding</keyword>
<evidence type="ECO:0000256" key="5">
    <source>
        <dbReference type="ARBA" id="ARBA00022554"/>
    </source>
</evidence>
<keyword evidence="7 16" id="KW-0812">Transmembrane</keyword>
<comment type="caution">
    <text evidence="18">The sequence shown here is derived from an EMBL/GenBank/DDBJ whole genome shotgun (WGS) entry which is preliminary data.</text>
</comment>
<evidence type="ECO:0000256" key="12">
    <source>
        <dbReference type="ARBA" id="ARBA00023049"/>
    </source>
</evidence>
<evidence type="ECO:0000256" key="4">
    <source>
        <dbReference type="ARBA" id="ARBA00010918"/>
    </source>
</evidence>
<evidence type="ECO:0000256" key="10">
    <source>
        <dbReference type="ARBA" id="ARBA00022833"/>
    </source>
</evidence>
<sequence length="1032" mass="114892">MNTNETFKTFKPARCSNKQYIRNTGDYVTEQQNKLEIENSKTISAILYYFVIILLYGAIIVFVAAMRLVDDSYTPPDGKYLFVPTKEPSFNPVPFNLSTTEYRADVAHEYLRYLARAPHPWGTAENIENVDYLSAALNNLKQLAEKNGVKMEIIERDPTIVSTIDTRKVKDYNTTKKLNNATSSYVEGGNVLARIIGLNGSKDNSILLSSHLDSQLVSPGATDDGINGGVMLEIARHIIFNRLKSTIVFNFNNGEEIGLKGALGFMHHPWSKTVKSFINIEGAGAGGKALVFRASNLDQINYYSEKTNGYITKWQPHANVFANDAFKLGLINSDTDYTVYASYGIPGLDIAFYERRSVYHTASDSVENVPIGSIQQVGAVVLNTIKAMSDDQAFMNSPRGETDGIAVYYDILGRFMVNHSFKVMNIIYSVLLATIILGTLITRFTSKRYISACNRNLINDTNIKSTYISSTELLRSSKVALLAGILSLTISFKVTNIVYIVIFSIIADRIISTKFGSHRPLLTQRDIKTSTPGVKSIYIPTMVLVRGCLFTSLASIVSFGISFLIGLLLSNVNFFIIYGHMFTVLCTHAFGNLVGIGFVLYFWMVIEGRIKGNTFLHNRFIFSRVATYSQLFIWWVAMFGGLLLATLKGAGILYYTTYFGFFSILASAWACFIEPRTAKSGFTRFISWCFKLVLAIAIPLIICFDITGTLAHGMAQTVIDGTGPIVVHMMFGLFTTASTIILIPFLATPGKKHLGRLLVVFTLVFIGFVLACCFIKPFTKHSPSHVYFFGDLNMDTKIENTTILANEEFPNVYDAINKRFPENTQEYGLSESTKTEKYKGVWIGNSKFAKSFSDSGTAFPSYKVTKNIPDNFPGTTLNRKNGALITISAPRSYSCMLTAEKTHAYSYVLHQYGISNSVDNYNLTFTPSNITGTIFPPETAIFASFDHSNVPEGCCKSVRMLTRKTDSKWIVYFEHYGDGFGDIELKCYYSEINTFIPPLSVINSTIVGTEQTLGKPHAELGLLSLTRNIEIN</sequence>
<comment type="function">
    <text evidence="2">May be involved in vacuolar sorting and osmoregulation.</text>
</comment>
<evidence type="ECO:0000256" key="1">
    <source>
        <dbReference type="ARBA" id="ARBA00001947"/>
    </source>
</evidence>
<dbReference type="PANTHER" id="PTHR12147:SF58">
    <property type="entry name" value="VACUOLAR MEMBRANE PROTEASE"/>
    <property type="match status" value="1"/>
</dbReference>
<reference evidence="18 19" key="1">
    <citation type="journal article" date="2018" name="MBio">
        <title>Comparative Genomics Reveals the Core Gene Toolbox for the Fungus-Insect Symbiosis.</title>
        <authorList>
            <person name="Wang Y."/>
            <person name="Stata M."/>
            <person name="Wang W."/>
            <person name="Stajich J.E."/>
            <person name="White M.M."/>
            <person name="Moncalvo J.M."/>
        </authorList>
    </citation>
    <scope>NUCLEOTIDE SEQUENCE [LARGE SCALE GENOMIC DNA]</scope>
    <source>
        <strain evidence="18 19">AUS-77-4</strain>
    </source>
</reference>
<evidence type="ECO:0000256" key="8">
    <source>
        <dbReference type="ARBA" id="ARBA00022723"/>
    </source>
</evidence>
<dbReference type="InterPro" id="IPR048024">
    <property type="entry name" value="Fxna-like_M28_dom"/>
</dbReference>
<feature type="transmembrane region" description="Helical" evidence="16">
    <location>
        <begin position="575"/>
        <end position="604"/>
    </location>
</feature>
<accession>A0A2T9YTD3</accession>
<dbReference type="GO" id="GO:0005774">
    <property type="term" value="C:vacuolar membrane"/>
    <property type="evidence" value="ECO:0007669"/>
    <property type="project" value="UniProtKB-SubCell"/>
</dbReference>
<keyword evidence="9 15" id="KW-0378">Hydrolase</keyword>
<dbReference type="STRING" id="61424.A0A2T9YTD3"/>
<dbReference type="InterPro" id="IPR007484">
    <property type="entry name" value="Peptidase_M28"/>
</dbReference>
<keyword evidence="5" id="KW-0926">Vacuole</keyword>
<feature type="transmembrane region" description="Helical" evidence="16">
    <location>
        <begin position="685"/>
        <end position="713"/>
    </location>
</feature>
<keyword evidence="6 15" id="KW-0645">Protease</keyword>
<dbReference type="PANTHER" id="PTHR12147">
    <property type="entry name" value="METALLOPEPTIDASE M28 FAMILY MEMBER"/>
    <property type="match status" value="1"/>
</dbReference>
<evidence type="ECO:0000313" key="18">
    <source>
        <dbReference type="EMBL" id="PVU95603.1"/>
    </source>
</evidence>
<evidence type="ECO:0000256" key="13">
    <source>
        <dbReference type="ARBA" id="ARBA00023136"/>
    </source>
</evidence>
<evidence type="ECO:0000256" key="16">
    <source>
        <dbReference type="SAM" id="Phobius"/>
    </source>
</evidence>
<keyword evidence="12" id="KW-0482">Metalloprotease</keyword>
<dbReference type="GO" id="GO:0006508">
    <property type="term" value="P:proteolysis"/>
    <property type="evidence" value="ECO:0007669"/>
    <property type="project" value="UniProtKB-KW"/>
</dbReference>
<dbReference type="Gene3D" id="3.40.630.10">
    <property type="entry name" value="Zn peptidases"/>
    <property type="match status" value="1"/>
</dbReference>
<comment type="similarity">
    <text evidence="4 15">Belongs to the peptidase M28 family.</text>
</comment>
<dbReference type="GO" id="GO:0008235">
    <property type="term" value="F:metalloexopeptidase activity"/>
    <property type="evidence" value="ECO:0007669"/>
    <property type="project" value="InterPro"/>
</dbReference>
<comment type="subcellular location">
    <subcellularLocation>
        <location evidence="3">Vacuole membrane</location>
        <topology evidence="3">Multi-pass membrane protein</topology>
    </subcellularLocation>
</comment>
<organism evidence="18 19">
    <name type="scientific">Furculomyces boomerangus</name>
    <dbReference type="NCBI Taxonomy" id="61424"/>
    <lineage>
        <taxon>Eukaryota</taxon>
        <taxon>Fungi</taxon>
        <taxon>Fungi incertae sedis</taxon>
        <taxon>Zoopagomycota</taxon>
        <taxon>Kickxellomycotina</taxon>
        <taxon>Harpellomycetes</taxon>
        <taxon>Harpellales</taxon>
        <taxon>Harpellaceae</taxon>
        <taxon>Furculomyces</taxon>
    </lineage>
</organism>
<evidence type="ECO:0000256" key="15">
    <source>
        <dbReference type="RuleBase" id="RU361240"/>
    </source>
</evidence>
<evidence type="ECO:0000256" key="9">
    <source>
        <dbReference type="ARBA" id="ARBA00022801"/>
    </source>
</evidence>
<feature type="transmembrane region" description="Helical" evidence="16">
    <location>
        <begin position="652"/>
        <end position="673"/>
    </location>
</feature>
<keyword evidence="11 16" id="KW-1133">Transmembrane helix</keyword>
<dbReference type="AlphaFoldDB" id="A0A2T9YTD3"/>
<feature type="transmembrane region" description="Helical" evidence="16">
    <location>
        <begin position="543"/>
        <end position="569"/>
    </location>
</feature>
<name>A0A2T9YTD3_9FUNG</name>
<feature type="transmembrane region" description="Helical" evidence="16">
    <location>
        <begin position="757"/>
        <end position="778"/>
    </location>
</feature>
<dbReference type="CDD" id="cd03875">
    <property type="entry name" value="M28_Fxna_like"/>
    <property type="match status" value="1"/>
</dbReference>
<keyword evidence="19" id="KW-1185">Reference proteome</keyword>
<evidence type="ECO:0000256" key="7">
    <source>
        <dbReference type="ARBA" id="ARBA00022692"/>
    </source>
</evidence>
<dbReference type="EMBL" id="MBFT01000178">
    <property type="protein sequence ID" value="PVU95603.1"/>
    <property type="molecule type" value="Genomic_DNA"/>
</dbReference>
<evidence type="ECO:0000259" key="17">
    <source>
        <dbReference type="Pfam" id="PF04389"/>
    </source>
</evidence>
<protein>
    <recommendedName>
        <fullName evidence="15">Peptide hydrolase</fullName>
        <ecNumber evidence="15">3.4.-.-</ecNumber>
    </recommendedName>
</protein>
<dbReference type="Pfam" id="PF04389">
    <property type="entry name" value="Peptidase_M28"/>
    <property type="match status" value="1"/>
</dbReference>
<evidence type="ECO:0000256" key="3">
    <source>
        <dbReference type="ARBA" id="ARBA00004128"/>
    </source>
</evidence>
<dbReference type="GO" id="GO:0046872">
    <property type="term" value="F:metal ion binding"/>
    <property type="evidence" value="ECO:0007669"/>
    <property type="project" value="UniProtKB-KW"/>
</dbReference>
<evidence type="ECO:0000256" key="11">
    <source>
        <dbReference type="ARBA" id="ARBA00022989"/>
    </source>
</evidence>
<feature type="transmembrane region" description="Helical" evidence="16">
    <location>
        <begin position="725"/>
        <end position="745"/>
    </location>
</feature>
<dbReference type="EC" id="3.4.-.-" evidence="15"/>
<evidence type="ECO:0000313" key="19">
    <source>
        <dbReference type="Proteomes" id="UP000245699"/>
    </source>
</evidence>
<evidence type="ECO:0000256" key="6">
    <source>
        <dbReference type="ARBA" id="ARBA00022670"/>
    </source>
</evidence>
<feature type="domain" description="Peptidase M28" evidence="17">
    <location>
        <begin position="190"/>
        <end position="384"/>
    </location>
</feature>
<dbReference type="Proteomes" id="UP000245699">
    <property type="component" value="Unassembled WGS sequence"/>
</dbReference>
<feature type="transmembrane region" description="Helical" evidence="16">
    <location>
        <begin position="423"/>
        <end position="441"/>
    </location>
</feature>
<evidence type="ECO:0000256" key="2">
    <source>
        <dbReference type="ARBA" id="ARBA00003273"/>
    </source>
</evidence>
<feature type="transmembrane region" description="Helical" evidence="16">
    <location>
        <begin position="479"/>
        <end position="507"/>
    </location>
</feature>
<proteinExistence type="inferred from homology"/>